<reference evidence="2" key="1">
    <citation type="submission" date="2023-10" db="EMBL/GenBank/DDBJ databases">
        <title>Complete genome sequence of Streptomyces sp. JL1001.</title>
        <authorList>
            <person name="Jiang L."/>
        </authorList>
    </citation>
    <scope>NUCLEOTIDE SEQUENCE</scope>
    <source>
        <strain evidence="2">JL1001</strain>
    </source>
</reference>
<accession>A0AAU8KLZ0</accession>
<evidence type="ECO:0000313" key="2">
    <source>
        <dbReference type="EMBL" id="XCN16996.1"/>
    </source>
</evidence>
<dbReference type="AlphaFoldDB" id="A0AAU8KLZ0"/>
<sequence length="349" mass="37127">MTASDDSVLDEAFGRFLDRGPEFRTGDSNHGPMASEAMTARGFASSVGRWIDTYAPQLDEAPAPRLRINPDHWAGGIGDALRTGDWIAYFSHAVEDEDWREVLALWWPRLLPGIAAGSTHAVIRTGHAVRALRSHDTPARRAELARGLAYWAAGWRTAPGSGPRTGTATPAAALDLVPRLDGGPGSMRTYFARLAEDPRWWTAAGSLRTATEPQDAARLLDELVHSAVGFYAANGRGIMLVHAATAPNAIARVLPVLPERLWAPSVNAAWTASAAVVANYAPAVPRPLSPDPVPHGPEAATEVFARAVEHGDEHVIKLADTAWDVHQATGDPAALAAVMTALAAVPGNR</sequence>
<proteinExistence type="predicted"/>
<dbReference type="GO" id="GO:0016491">
    <property type="term" value="F:oxidoreductase activity"/>
    <property type="evidence" value="ECO:0007669"/>
    <property type="project" value="UniProtKB-KW"/>
</dbReference>
<gene>
    <name evidence="2" type="ORF">R1Y80_26685</name>
</gene>
<dbReference type="Pfam" id="PF14027">
    <property type="entry name" value="Questin_oxidase"/>
    <property type="match status" value="1"/>
</dbReference>
<evidence type="ECO:0000256" key="1">
    <source>
        <dbReference type="ARBA" id="ARBA00023002"/>
    </source>
</evidence>
<protein>
    <submittedName>
        <fullName evidence="2">Questin oxidase family protein</fullName>
    </submittedName>
</protein>
<organism evidence="2">
    <name type="scientific">Streptomyces sp. JL1001</name>
    <dbReference type="NCBI Taxonomy" id="3078227"/>
    <lineage>
        <taxon>Bacteria</taxon>
        <taxon>Bacillati</taxon>
        <taxon>Actinomycetota</taxon>
        <taxon>Actinomycetes</taxon>
        <taxon>Kitasatosporales</taxon>
        <taxon>Streptomycetaceae</taxon>
        <taxon>Streptomyces</taxon>
    </lineage>
</organism>
<name>A0AAU8KLZ0_9ACTN</name>
<dbReference type="InterPro" id="IPR025337">
    <property type="entry name" value="Questin_oxidase-like"/>
</dbReference>
<dbReference type="EMBL" id="CP136798">
    <property type="protein sequence ID" value="XCN16996.1"/>
    <property type="molecule type" value="Genomic_DNA"/>
</dbReference>
<dbReference type="RefSeq" id="WP_354598066.1">
    <property type="nucleotide sequence ID" value="NZ_CP136798.1"/>
</dbReference>
<keyword evidence="1" id="KW-0560">Oxidoreductase</keyword>